<dbReference type="RefSeq" id="WP_048929653.1">
    <property type="nucleotide sequence ID" value="NZ_KQ235877.1"/>
</dbReference>
<dbReference type="OrthoDB" id="3189257at2"/>
<evidence type="ECO:0000256" key="1">
    <source>
        <dbReference type="ARBA" id="ARBA00022676"/>
    </source>
</evidence>
<dbReference type="PANTHER" id="PTHR22916">
    <property type="entry name" value="GLYCOSYLTRANSFERASE"/>
    <property type="match status" value="1"/>
</dbReference>
<dbReference type="PANTHER" id="PTHR22916:SF51">
    <property type="entry name" value="GLYCOSYLTRANSFERASE EPSH-RELATED"/>
    <property type="match status" value="1"/>
</dbReference>
<dbReference type="GO" id="GO:0016757">
    <property type="term" value="F:glycosyltransferase activity"/>
    <property type="evidence" value="ECO:0007669"/>
    <property type="project" value="UniProtKB-KW"/>
</dbReference>
<organism evidence="4 5">
    <name type="scientific">[Clostridium] citroniae WAL-19142</name>
    <dbReference type="NCBI Taxonomy" id="742734"/>
    <lineage>
        <taxon>Bacteria</taxon>
        <taxon>Bacillati</taxon>
        <taxon>Bacillota</taxon>
        <taxon>Clostridia</taxon>
        <taxon>Lachnospirales</taxon>
        <taxon>Lachnospiraceae</taxon>
        <taxon>Enterocloster</taxon>
    </lineage>
</organism>
<keyword evidence="1" id="KW-0328">Glycosyltransferase</keyword>
<comment type="caution">
    <text evidence="4">The sequence shown here is derived from an EMBL/GenBank/DDBJ whole genome shotgun (WGS) entry which is preliminary data.</text>
</comment>
<dbReference type="PATRIC" id="fig|742734.4.peg.1789"/>
<dbReference type="GeneID" id="93165173"/>
<protein>
    <recommendedName>
        <fullName evidence="3">Glycosyltransferase 2-like domain-containing protein</fullName>
    </recommendedName>
</protein>
<reference evidence="4 5" key="1">
    <citation type="submission" date="2011-04" db="EMBL/GenBank/DDBJ databases">
        <title>The Genome Sequence of Clostridium citroniae WAL-19142.</title>
        <authorList>
            <consortium name="The Broad Institute Genome Sequencing Platform"/>
            <person name="Earl A."/>
            <person name="Ward D."/>
            <person name="Feldgarden M."/>
            <person name="Gevers D."/>
            <person name="Warren Y.A."/>
            <person name="Tyrrell K.L."/>
            <person name="Citron D.M."/>
            <person name="Goldstein E.J."/>
            <person name="Daigneault M."/>
            <person name="Allen-Vercoe E."/>
            <person name="Young S.K."/>
            <person name="Zeng Q."/>
            <person name="Gargeya S."/>
            <person name="Fitzgerald M."/>
            <person name="Haas B."/>
            <person name="Abouelleil A."/>
            <person name="Alvarado L."/>
            <person name="Arachchi H.M."/>
            <person name="Berlin A."/>
            <person name="Brown A."/>
            <person name="Chapman S.B."/>
            <person name="Chen Z."/>
            <person name="Dunbar C."/>
            <person name="Freedman E."/>
            <person name="Gearin G."/>
            <person name="Gellesch M."/>
            <person name="Goldberg J."/>
            <person name="Griggs A."/>
            <person name="Gujja S."/>
            <person name="Heilman E.R."/>
            <person name="Heiman D."/>
            <person name="Howarth C."/>
            <person name="Larson L."/>
            <person name="Lui A."/>
            <person name="MacDonald P.J."/>
            <person name="Mehta T."/>
            <person name="Montmayeur A."/>
            <person name="Murphy C."/>
            <person name="Neiman D."/>
            <person name="Pearson M."/>
            <person name="Priest M."/>
            <person name="Roberts A."/>
            <person name="Saif S."/>
            <person name="Shea T."/>
            <person name="Shenoy N."/>
            <person name="Sisk P."/>
            <person name="Stolte C."/>
            <person name="Sykes S."/>
            <person name="White J."/>
            <person name="Yandava C."/>
            <person name="Wortman J."/>
            <person name="Nusbaum C."/>
            <person name="Birren B."/>
        </authorList>
    </citation>
    <scope>NUCLEOTIDE SEQUENCE [LARGE SCALE GENOMIC DNA]</scope>
    <source>
        <strain evidence="4 5">WAL-19142</strain>
    </source>
</reference>
<evidence type="ECO:0000259" key="3">
    <source>
        <dbReference type="Pfam" id="PF00535"/>
    </source>
</evidence>
<name>A0A0J9F026_9FIRM</name>
<proteinExistence type="predicted"/>
<dbReference type="EMBL" id="ADLK01000015">
    <property type="protein sequence ID" value="KMW21565.1"/>
    <property type="molecule type" value="Genomic_DNA"/>
</dbReference>
<dbReference type="Proteomes" id="UP000037392">
    <property type="component" value="Unassembled WGS sequence"/>
</dbReference>
<evidence type="ECO:0000313" key="5">
    <source>
        <dbReference type="Proteomes" id="UP000037392"/>
    </source>
</evidence>
<accession>A0A0J9F026</accession>
<keyword evidence="2" id="KW-0808">Transferase</keyword>
<dbReference type="InterPro" id="IPR001173">
    <property type="entry name" value="Glyco_trans_2-like"/>
</dbReference>
<evidence type="ECO:0000313" key="4">
    <source>
        <dbReference type="EMBL" id="KMW21565.1"/>
    </source>
</evidence>
<evidence type="ECO:0000256" key="2">
    <source>
        <dbReference type="ARBA" id="ARBA00022679"/>
    </source>
</evidence>
<dbReference type="Gene3D" id="3.90.550.10">
    <property type="entry name" value="Spore Coat Polysaccharide Biosynthesis Protein SpsA, Chain A"/>
    <property type="match status" value="1"/>
</dbReference>
<dbReference type="AlphaFoldDB" id="A0A0J9F026"/>
<dbReference type="CDD" id="cd00761">
    <property type="entry name" value="Glyco_tranf_GTA_type"/>
    <property type="match status" value="1"/>
</dbReference>
<dbReference type="Pfam" id="PF00535">
    <property type="entry name" value="Glycos_transf_2"/>
    <property type="match status" value="1"/>
</dbReference>
<dbReference type="SUPFAM" id="SSF53448">
    <property type="entry name" value="Nucleotide-diphospho-sugar transferases"/>
    <property type="match status" value="1"/>
</dbReference>
<feature type="domain" description="Glycosyltransferase 2-like" evidence="3">
    <location>
        <begin position="4"/>
        <end position="124"/>
    </location>
</feature>
<sequence>MKFSIVVPVYNTEPAYFHQCMESILGQDYRGRYEVILIDDGSTTDIGRICDEYGRRDPRVVVVHQENRGVSEARNQGICRASGEWLYFVDPDDWIQTDTLKSAAEQLEQHQLDILCVAYQEEYGQESISYGYGWSEYRDLGPEVIDTICLGLMDPSYCSLPCSFGSVCTQFYRADFLGKGHLMFPPDLRRMEDTMFNLQTLEAAPRMGVLDRVFYHYRQNPSSVCNRYNPGIQDHILAFNEALYRYIQGKPGEWKQAFEYKMTRNYCEILRLYYFNPGWTGARVQKLVQWNRLVKHTAYAQYLGKHSYKHIWKKSGRYGVILFLTYNLPSFFLLQCFWKAYNGTR</sequence>
<gene>
    <name evidence="4" type="ORF">HMPREF9470_01670</name>
</gene>
<dbReference type="InterPro" id="IPR029044">
    <property type="entry name" value="Nucleotide-diphossugar_trans"/>
</dbReference>